<dbReference type="Gene3D" id="3.60.110.10">
    <property type="entry name" value="Carbon-nitrogen hydrolase"/>
    <property type="match status" value="1"/>
</dbReference>
<organism evidence="4 5">
    <name type="scientific">Stutzerimonas tarimensis</name>
    <dbReference type="NCBI Taxonomy" id="1507735"/>
    <lineage>
        <taxon>Bacteria</taxon>
        <taxon>Pseudomonadati</taxon>
        <taxon>Pseudomonadota</taxon>
        <taxon>Gammaproteobacteria</taxon>
        <taxon>Pseudomonadales</taxon>
        <taxon>Pseudomonadaceae</taxon>
        <taxon>Stutzerimonas</taxon>
    </lineage>
</organism>
<dbReference type="SUPFAM" id="SSF56317">
    <property type="entry name" value="Carbon-nitrogen hydrolase"/>
    <property type="match status" value="1"/>
</dbReference>
<dbReference type="InterPro" id="IPR036526">
    <property type="entry name" value="C-N_Hydrolase_sf"/>
</dbReference>
<dbReference type="RefSeq" id="WP_386365228.1">
    <property type="nucleotide sequence ID" value="NZ_JBHRXZ010000022.1"/>
</dbReference>
<proteinExistence type="inferred from homology"/>
<evidence type="ECO:0000259" key="3">
    <source>
        <dbReference type="PROSITE" id="PS50263"/>
    </source>
</evidence>
<dbReference type="InterPro" id="IPR003010">
    <property type="entry name" value="C-N_Hydrolase"/>
</dbReference>
<gene>
    <name evidence="4" type="ORF">ACFOMF_12375</name>
</gene>
<dbReference type="PANTHER" id="PTHR46044">
    <property type="entry name" value="NITRILASE"/>
    <property type="match status" value="1"/>
</dbReference>
<keyword evidence="4" id="KW-0378">Hydrolase</keyword>
<protein>
    <submittedName>
        <fullName evidence="4">Carbon-nitrogen hydrolase family protein</fullName>
    </submittedName>
</protein>
<keyword evidence="5" id="KW-1185">Reference proteome</keyword>
<dbReference type="Pfam" id="PF00795">
    <property type="entry name" value="CN_hydrolase"/>
    <property type="match status" value="1"/>
</dbReference>
<dbReference type="Proteomes" id="UP001595630">
    <property type="component" value="Unassembled WGS sequence"/>
</dbReference>
<dbReference type="PANTHER" id="PTHR46044:SF2">
    <property type="entry name" value="CN HYDROLASE DOMAIN-CONTAINING PROTEIN"/>
    <property type="match status" value="1"/>
</dbReference>
<evidence type="ECO:0000313" key="5">
    <source>
        <dbReference type="Proteomes" id="UP001595630"/>
    </source>
</evidence>
<evidence type="ECO:0000313" key="4">
    <source>
        <dbReference type="EMBL" id="MFC3608575.1"/>
    </source>
</evidence>
<reference evidence="5" key="1">
    <citation type="journal article" date="2019" name="Int. J. Syst. Evol. Microbiol.">
        <title>The Global Catalogue of Microorganisms (GCM) 10K type strain sequencing project: providing services to taxonomists for standard genome sequencing and annotation.</title>
        <authorList>
            <consortium name="The Broad Institute Genomics Platform"/>
            <consortium name="The Broad Institute Genome Sequencing Center for Infectious Disease"/>
            <person name="Wu L."/>
            <person name="Ma J."/>
        </authorList>
    </citation>
    <scope>NUCLEOTIDE SEQUENCE [LARGE SCALE GENOMIC DNA]</scope>
    <source>
        <strain evidence="5">KCTC 42447</strain>
    </source>
</reference>
<sequence>MSLAKLKVGLAQVAPVFLDAAATTAKACSVIDEAAKAGADMVVFPETYIPAFPLWAAIRAPIYNHDYFVRLAQNSPKIDGPEMAQIAAAARRSNIFVSMGFNEGTAASVGCIWNSNALYGRDGRLLNHRRKIVPTYYEKLVWAPGDAAGLEVVDTEIGRIGALICGENTNPLARYALIAQGEQLHISTYPPAWPTRDPRDATNYNLAEAIRIRAAAHSFEAKVFNVVVSGCLTDEIIEQVAGGDPSVHELLQATPRGVSMVLDPAGNRIGGTDDNEETIAYVDIDLNACIEPKQFHDISGGYNRFDLFRLHVDRTPQPPARFLNDAPPASSTEPVSVDREETPRPLPSFY</sequence>
<dbReference type="GO" id="GO:0016787">
    <property type="term" value="F:hydrolase activity"/>
    <property type="evidence" value="ECO:0007669"/>
    <property type="project" value="UniProtKB-KW"/>
</dbReference>
<feature type="domain" description="CN hydrolase" evidence="3">
    <location>
        <begin position="6"/>
        <end position="286"/>
    </location>
</feature>
<comment type="similarity">
    <text evidence="1">Belongs to the carbon-nitrogen hydrolase superfamily. Nitrilase family.</text>
</comment>
<feature type="region of interest" description="Disordered" evidence="2">
    <location>
        <begin position="318"/>
        <end position="350"/>
    </location>
</feature>
<evidence type="ECO:0000256" key="2">
    <source>
        <dbReference type="SAM" id="MobiDB-lite"/>
    </source>
</evidence>
<comment type="caution">
    <text evidence="4">The sequence shown here is derived from an EMBL/GenBank/DDBJ whole genome shotgun (WGS) entry which is preliminary data.</text>
</comment>
<dbReference type="CDD" id="cd07564">
    <property type="entry name" value="nitrilases_CHs"/>
    <property type="match status" value="1"/>
</dbReference>
<dbReference type="InterPro" id="IPR044149">
    <property type="entry name" value="Nitrilases_CHs"/>
</dbReference>
<evidence type="ECO:0000256" key="1">
    <source>
        <dbReference type="ARBA" id="ARBA00008129"/>
    </source>
</evidence>
<dbReference type="EMBL" id="JBHRXZ010000022">
    <property type="protein sequence ID" value="MFC3608575.1"/>
    <property type="molecule type" value="Genomic_DNA"/>
</dbReference>
<dbReference type="PROSITE" id="PS50263">
    <property type="entry name" value="CN_HYDROLASE"/>
    <property type="match status" value="1"/>
</dbReference>
<accession>A0ABV7T5U7</accession>
<name>A0ABV7T5U7_9GAMM</name>